<accession>A0ABW2MWI2</accession>
<dbReference type="RefSeq" id="WP_255889432.1">
    <property type="nucleotide sequence ID" value="NZ_JAFMZM010000002.1"/>
</dbReference>
<comment type="caution">
    <text evidence="1">The sequence shown here is derived from an EMBL/GenBank/DDBJ whole genome shotgun (WGS) entry which is preliminary data.</text>
</comment>
<dbReference type="Gene3D" id="3.40.50.1820">
    <property type="entry name" value="alpha/beta hydrolase"/>
    <property type="match status" value="1"/>
</dbReference>
<keyword evidence="1" id="KW-0378">Hydrolase</keyword>
<dbReference type="GO" id="GO:0016787">
    <property type="term" value="F:hydrolase activity"/>
    <property type="evidence" value="ECO:0007669"/>
    <property type="project" value="UniProtKB-KW"/>
</dbReference>
<dbReference type="InterPro" id="IPR029058">
    <property type="entry name" value="AB_hydrolase_fold"/>
</dbReference>
<evidence type="ECO:0000313" key="2">
    <source>
        <dbReference type="Proteomes" id="UP001596524"/>
    </source>
</evidence>
<name>A0ABW2MWI2_9ACTN</name>
<dbReference type="InterPro" id="IPR000801">
    <property type="entry name" value="Esterase-like"/>
</dbReference>
<organism evidence="1 2">
    <name type="scientific">Nocardioides astragali</name>
    <dbReference type="NCBI Taxonomy" id="1776736"/>
    <lineage>
        <taxon>Bacteria</taxon>
        <taxon>Bacillati</taxon>
        <taxon>Actinomycetota</taxon>
        <taxon>Actinomycetes</taxon>
        <taxon>Propionibacteriales</taxon>
        <taxon>Nocardioidaceae</taxon>
        <taxon>Nocardioides</taxon>
    </lineage>
</organism>
<proteinExistence type="predicted"/>
<reference evidence="2" key="1">
    <citation type="journal article" date="2019" name="Int. J. Syst. Evol. Microbiol.">
        <title>The Global Catalogue of Microorganisms (GCM) 10K type strain sequencing project: providing services to taxonomists for standard genome sequencing and annotation.</title>
        <authorList>
            <consortium name="The Broad Institute Genomics Platform"/>
            <consortium name="The Broad Institute Genome Sequencing Center for Infectious Disease"/>
            <person name="Wu L."/>
            <person name="Ma J."/>
        </authorList>
    </citation>
    <scope>NUCLEOTIDE SEQUENCE [LARGE SCALE GENOMIC DNA]</scope>
    <source>
        <strain evidence="2">FCH27</strain>
    </source>
</reference>
<dbReference type="Pfam" id="PF00756">
    <property type="entry name" value="Esterase"/>
    <property type="match status" value="1"/>
</dbReference>
<dbReference type="PANTHER" id="PTHR48098:SF3">
    <property type="entry name" value="IRON(III) ENTEROBACTIN ESTERASE"/>
    <property type="match status" value="1"/>
</dbReference>
<dbReference type="PANTHER" id="PTHR48098">
    <property type="entry name" value="ENTEROCHELIN ESTERASE-RELATED"/>
    <property type="match status" value="1"/>
</dbReference>
<sequence>MSEEEEWALFFQLDISGQDKAVYVRSWDRTSDYSLSPDSLPQEGVPAGQLLKFRWTSHLVYPGVERDVWLYLPHGVDEHDTVNLIVFQDGSSYFGFQVNATHVLDNLIHRGEIPMTAALFVNPGETGPGYPFYGGDDNRSIEYDSVNGDYARFVVEELLPVVRTRVNLTDDPAGRAICGMSSGGACALTAAFHRPQDFGVVISHCGSFIAIRGANQLPAMIRQTPRKPIRVWHQTGSRDVDAIFGSIPLANQDLASALAYRRYDSKFEFGNGGHSLRHAGAVFPETLRWVFRDQPVDQAPISR</sequence>
<dbReference type="EMBL" id="JBHTCH010000004">
    <property type="protein sequence ID" value="MFC7359341.1"/>
    <property type="molecule type" value="Genomic_DNA"/>
</dbReference>
<dbReference type="SUPFAM" id="SSF53474">
    <property type="entry name" value="alpha/beta-Hydrolases"/>
    <property type="match status" value="1"/>
</dbReference>
<dbReference type="Proteomes" id="UP001596524">
    <property type="component" value="Unassembled WGS sequence"/>
</dbReference>
<protein>
    <submittedName>
        <fullName evidence="1">Alpha/beta hydrolase</fullName>
    </submittedName>
</protein>
<evidence type="ECO:0000313" key="1">
    <source>
        <dbReference type="EMBL" id="MFC7359341.1"/>
    </source>
</evidence>
<keyword evidence="2" id="KW-1185">Reference proteome</keyword>
<gene>
    <name evidence="1" type="ORF">ACFQO6_03590</name>
</gene>
<dbReference type="InterPro" id="IPR050583">
    <property type="entry name" value="Mycobacterial_A85_antigen"/>
</dbReference>